<organism evidence="1 2">
    <name type="scientific">Lagenidium giganteum</name>
    <dbReference type="NCBI Taxonomy" id="4803"/>
    <lineage>
        <taxon>Eukaryota</taxon>
        <taxon>Sar</taxon>
        <taxon>Stramenopiles</taxon>
        <taxon>Oomycota</taxon>
        <taxon>Peronosporomycetes</taxon>
        <taxon>Pythiales</taxon>
        <taxon>Pythiaceae</taxon>
    </lineage>
</organism>
<reference evidence="1" key="2">
    <citation type="journal article" date="2023" name="Microbiol Resour">
        <title>Decontamination and Annotation of the Draft Genome Sequence of the Oomycete Lagenidium giganteum ARSEF 373.</title>
        <authorList>
            <person name="Morgan W.R."/>
            <person name="Tartar A."/>
        </authorList>
    </citation>
    <scope>NUCLEOTIDE SEQUENCE</scope>
    <source>
        <strain evidence="1">ARSEF 373</strain>
    </source>
</reference>
<sequence length="169" mass="18434">MSASINLGGNTKLTLGVKGCLSNQEMELLRQQLAQAAAYDHVPDDKRAERQAKAATGSKPMTKLYRRVEERPEVPSVCAAPAGKKTLPSIQHEQKFRSFDTLTARPPPTKGISVAAKVMLQDEYMTKPREISCVPRALMSNQDGARTEVEAGRSGKRLGPSAIPQVFIM</sequence>
<keyword evidence="2" id="KW-1185">Reference proteome</keyword>
<accession>A0AAV2YK00</accession>
<proteinExistence type="predicted"/>
<evidence type="ECO:0000313" key="2">
    <source>
        <dbReference type="Proteomes" id="UP001146120"/>
    </source>
</evidence>
<gene>
    <name evidence="1" type="ORF">N0F65_006057</name>
</gene>
<dbReference type="Proteomes" id="UP001146120">
    <property type="component" value="Unassembled WGS sequence"/>
</dbReference>
<reference evidence="1" key="1">
    <citation type="submission" date="2022-11" db="EMBL/GenBank/DDBJ databases">
        <authorList>
            <person name="Morgan W.R."/>
            <person name="Tartar A."/>
        </authorList>
    </citation>
    <scope>NUCLEOTIDE SEQUENCE</scope>
    <source>
        <strain evidence="1">ARSEF 373</strain>
    </source>
</reference>
<comment type="caution">
    <text evidence="1">The sequence shown here is derived from an EMBL/GenBank/DDBJ whole genome shotgun (WGS) entry which is preliminary data.</text>
</comment>
<name>A0AAV2YK00_9STRA</name>
<evidence type="ECO:0000313" key="1">
    <source>
        <dbReference type="EMBL" id="DAZ94241.1"/>
    </source>
</evidence>
<dbReference type="AlphaFoldDB" id="A0AAV2YK00"/>
<dbReference type="EMBL" id="DAKRPA010000261">
    <property type="protein sequence ID" value="DAZ94241.1"/>
    <property type="molecule type" value="Genomic_DNA"/>
</dbReference>
<protein>
    <submittedName>
        <fullName evidence="1">Uncharacterized protein</fullName>
    </submittedName>
</protein>